<dbReference type="SUPFAM" id="SSF46785">
    <property type="entry name" value="Winged helix' DNA-binding domain"/>
    <property type="match status" value="1"/>
</dbReference>
<dbReference type="Gene3D" id="1.10.10.10">
    <property type="entry name" value="Winged helix-like DNA-binding domain superfamily/Winged helix DNA-binding domain"/>
    <property type="match status" value="1"/>
</dbReference>
<dbReference type="Proteomes" id="UP001259982">
    <property type="component" value="Unassembled WGS sequence"/>
</dbReference>
<dbReference type="PANTHER" id="PTHR42912">
    <property type="entry name" value="METHYLTRANSFERASE"/>
    <property type="match status" value="1"/>
</dbReference>
<proteinExistence type="predicted"/>
<evidence type="ECO:0000313" key="3">
    <source>
        <dbReference type="Proteomes" id="UP001259982"/>
    </source>
</evidence>
<gene>
    <name evidence="2" type="ORF">RM531_09590</name>
</gene>
<dbReference type="GO" id="GO:0008168">
    <property type="term" value="F:methyltransferase activity"/>
    <property type="evidence" value="ECO:0007669"/>
    <property type="project" value="UniProtKB-KW"/>
</dbReference>
<dbReference type="Gene3D" id="3.40.50.150">
    <property type="entry name" value="Vaccinia Virus protein VP39"/>
    <property type="match status" value="1"/>
</dbReference>
<accession>A0ABU3B8D7</accession>
<dbReference type="Pfam" id="PF08241">
    <property type="entry name" value="Methyltransf_11"/>
    <property type="match status" value="1"/>
</dbReference>
<keyword evidence="2" id="KW-0489">Methyltransferase</keyword>
<evidence type="ECO:0000313" key="2">
    <source>
        <dbReference type="EMBL" id="MDT0618729.1"/>
    </source>
</evidence>
<dbReference type="RefSeq" id="WP_311658907.1">
    <property type="nucleotide sequence ID" value="NZ_JAVRHY010000007.1"/>
</dbReference>
<dbReference type="EMBL" id="JAVRHY010000007">
    <property type="protein sequence ID" value="MDT0618729.1"/>
    <property type="molecule type" value="Genomic_DNA"/>
</dbReference>
<dbReference type="InterPro" id="IPR036388">
    <property type="entry name" value="WH-like_DNA-bd_sf"/>
</dbReference>
<reference evidence="2 3" key="1">
    <citation type="submission" date="2023-09" db="EMBL/GenBank/DDBJ databases">
        <authorList>
            <person name="Rey-Velasco X."/>
        </authorList>
    </citation>
    <scope>NUCLEOTIDE SEQUENCE [LARGE SCALE GENOMIC DNA]</scope>
    <source>
        <strain evidence="2 3">P385</strain>
    </source>
</reference>
<dbReference type="PROSITE" id="PS50987">
    <property type="entry name" value="HTH_ARSR_2"/>
    <property type="match status" value="1"/>
</dbReference>
<dbReference type="InterPro" id="IPR001845">
    <property type="entry name" value="HTH_ArsR_DNA-bd_dom"/>
</dbReference>
<dbReference type="Pfam" id="PF01022">
    <property type="entry name" value="HTH_5"/>
    <property type="match status" value="1"/>
</dbReference>
<comment type="caution">
    <text evidence="2">The sequence shown here is derived from an EMBL/GenBank/DDBJ whole genome shotgun (WGS) entry which is preliminary data.</text>
</comment>
<dbReference type="SMART" id="SM00418">
    <property type="entry name" value="HTH_ARSR"/>
    <property type="match status" value="1"/>
</dbReference>
<dbReference type="GO" id="GO:0032259">
    <property type="term" value="P:methylation"/>
    <property type="evidence" value="ECO:0007669"/>
    <property type="project" value="UniProtKB-KW"/>
</dbReference>
<dbReference type="CDD" id="cd02440">
    <property type="entry name" value="AdoMet_MTases"/>
    <property type="match status" value="1"/>
</dbReference>
<name>A0ABU3B8D7_9GAMM</name>
<dbReference type="InterPro" id="IPR013216">
    <property type="entry name" value="Methyltransf_11"/>
</dbReference>
<keyword evidence="2" id="KW-0808">Transferase</keyword>
<sequence>MLDLDHGSQLLRLIGEPTRLRLLLILEAEPLTVAELTAVTGLSQSRVSTHLGRLRRGGLVKEYGQRTRALLTVDPASFDDRARQLWQVLAENIDDARLHQDREQAREIARRRQVRPSWAESAAGSMERQYSPGRTWEATTRALIGLLTLGDVLDVASGDGVLAELLGNQARSVTCFDYSRTVLAAARRRLAQRANIRFELGDMHDLSMADASYDQVFVMHALTFTDQPGRVIAEAARVLRPGGDLVLATLAEHEHGATVAAYDHVNLGFSRAALLDWTAEAGLDVRYCDLSSREARPPYFEVLTLIATKPA</sequence>
<dbReference type="InterPro" id="IPR036390">
    <property type="entry name" value="WH_DNA-bd_sf"/>
</dbReference>
<dbReference type="InterPro" id="IPR011991">
    <property type="entry name" value="ArsR-like_HTH"/>
</dbReference>
<feature type="domain" description="HTH arsR-type" evidence="1">
    <location>
        <begin position="1"/>
        <end position="97"/>
    </location>
</feature>
<dbReference type="PRINTS" id="PR00778">
    <property type="entry name" value="HTHARSR"/>
</dbReference>
<keyword evidence="3" id="KW-1185">Reference proteome</keyword>
<dbReference type="InterPro" id="IPR029063">
    <property type="entry name" value="SAM-dependent_MTases_sf"/>
</dbReference>
<dbReference type="CDD" id="cd00090">
    <property type="entry name" value="HTH_ARSR"/>
    <property type="match status" value="1"/>
</dbReference>
<organism evidence="2 3">
    <name type="scientific">Spectribacter acetivorans</name>
    <dbReference type="NCBI Taxonomy" id="3075603"/>
    <lineage>
        <taxon>Bacteria</taxon>
        <taxon>Pseudomonadati</taxon>
        <taxon>Pseudomonadota</taxon>
        <taxon>Gammaproteobacteria</taxon>
        <taxon>Salinisphaerales</taxon>
        <taxon>Salinisphaeraceae</taxon>
        <taxon>Spectribacter</taxon>
    </lineage>
</organism>
<dbReference type="PANTHER" id="PTHR42912:SF95">
    <property type="entry name" value="METHYLTRANSFERASE TYPE 11 DOMAIN-CONTAINING PROTEIN"/>
    <property type="match status" value="1"/>
</dbReference>
<protein>
    <submittedName>
        <fullName evidence="2">Methyltransferase domain-containing protein</fullName>
    </submittedName>
</protein>
<dbReference type="InterPro" id="IPR050508">
    <property type="entry name" value="Methyltransf_Superfamily"/>
</dbReference>
<evidence type="ECO:0000259" key="1">
    <source>
        <dbReference type="PROSITE" id="PS50987"/>
    </source>
</evidence>
<dbReference type="SUPFAM" id="SSF53335">
    <property type="entry name" value="S-adenosyl-L-methionine-dependent methyltransferases"/>
    <property type="match status" value="1"/>
</dbReference>